<evidence type="ECO:0000313" key="2">
    <source>
        <dbReference type="EMBL" id="WFG95978.1"/>
    </source>
</evidence>
<evidence type="ECO:0000256" key="1">
    <source>
        <dbReference type="SAM" id="Phobius"/>
    </source>
</evidence>
<proteinExistence type="predicted"/>
<keyword evidence="3" id="KW-1185">Reference proteome</keyword>
<name>A0AAX3SXN7_SPICI</name>
<evidence type="ECO:0000313" key="3">
    <source>
        <dbReference type="Proteomes" id="UP001214629"/>
    </source>
</evidence>
<protein>
    <recommendedName>
        <fullName evidence="4">Transmembrane protein</fullName>
    </recommendedName>
</protein>
<dbReference type="EMBL" id="CP096246">
    <property type="protein sequence ID" value="WFG95978.1"/>
    <property type="molecule type" value="Genomic_DNA"/>
</dbReference>
<gene>
    <name evidence="2" type="ORF">M0C40_07695</name>
</gene>
<reference evidence="2 3" key="1">
    <citation type="submission" date="2022-04" db="EMBL/GenBank/DDBJ databases">
        <title>Whole genome of Spiroplasma citri.</title>
        <authorList>
            <person name="Khanchezar A."/>
            <person name="Izadpanah K."/>
            <person name="Taghavi M."/>
            <person name="Ghorbani A."/>
            <person name="Beven L."/>
        </authorList>
    </citation>
    <scope>NUCLEOTIDE SEQUENCE [LARGE SCALE GENOMIC DNA]</scope>
    <source>
        <strain evidence="2 3">D4</strain>
    </source>
</reference>
<sequence>MFDTDHSSFNKMLLHCKGFEDKITKGYLASFSTVKDEVTACLYSTDFLILMLIRFILAVIPPMLIGL</sequence>
<dbReference type="Proteomes" id="UP001214629">
    <property type="component" value="Chromosome"/>
</dbReference>
<keyword evidence="1" id="KW-1133">Transmembrane helix</keyword>
<feature type="transmembrane region" description="Helical" evidence="1">
    <location>
        <begin position="47"/>
        <end position="65"/>
    </location>
</feature>
<keyword evidence="1" id="KW-0812">Transmembrane</keyword>
<dbReference type="RefSeq" id="WP_277938400.1">
    <property type="nucleotide sequence ID" value="NZ_CP096246.1"/>
</dbReference>
<evidence type="ECO:0008006" key="4">
    <source>
        <dbReference type="Google" id="ProtNLM"/>
    </source>
</evidence>
<keyword evidence="1" id="KW-0472">Membrane</keyword>
<organism evidence="2 3">
    <name type="scientific">Spiroplasma citri</name>
    <dbReference type="NCBI Taxonomy" id="2133"/>
    <lineage>
        <taxon>Bacteria</taxon>
        <taxon>Bacillati</taxon>
        <taxon>Mycoplasmatota</taxon>
        <taxon>Mollicutes</taxon>
        <taxon>Entomoplasmatales</taxon>
        <taxon>Spiroplasmataceae</taxon>
        <taxon>Spiroplasma</taxon>
    </lineage>
</organism>
<dbReference type="AlphaFoldDB" id="A0AAX3SXN7"/>
<accession>A0AAX3SXN7</accession>